<dbReference type="EMBL" id="OW240923">
    <property type="protein sequence ID" value="CAH2325034.1"/>
    <property type="molecule type" value="Genomic_DNA"/>
</dbReference>
<name>A0AAD1WSZ4_PELCU</name>
<dbReference type="Proteomes" id="UP001295444">
    <property type="component" value="Chromosome 12"/>
</dbReference>
<protein>
    <submittedName>
        <fullName evidence="1">Uncharacterized protein</fullName>
    </submittedName>
</protein>
<accession>A0AAD1WSZ4</accession>
<keyword evidence="2" id="KW-1185">Reference proteome</keyword>
<evidence type="ECO:0000313" key="1">
    <source>
        <dbReference type="EMBL" id="CAH2325034.1"/>
    </source>
</evidence>
<evidence type="ECO:0000313" key="2">
    <source>
        <dbReference type="Proteomes" id="UP001295444"/>
    </source>
</evidence>
<gene>
    <name evidence="1" type="ORF">PECUL_23A058652</name>
</gene>
<sequence>MAARSRHLRAAVIKAAASRRLCQGAWLLPWFWCGYSPREPLLYAGRWPLPPGPGVRLICRV</sequence>
<reference evidence="1" key="1">
    <citation type="submission" date="2022-03" db="EMBL/GenBank/DDBJ databases">
        <authorList>
            <person name="Alioto T."/>
            <person name="Alioto T."/>
            <person name="Gomez Garrido J."/>
        </authorList>
    </citation>
    <scope>NUCLEOTIDE SEQUENCE</scope>
</reference>
<proteinExistence type="predicted"/>
<dbReference type="AlphaFoldDB" id="A0AAD1WSZ4"/>
<organism evidence="1 2">
    <name type="scientific">Pelobates cultripes</name>
    <name type="common">Western spadefoot toad</name>
    <dbReference type="NCBI Taxonomy" id="61616"/>
    <lineage>
        <taxon>Eukaryota</taxon>
        <taxon>Metazoa</taxon>
        <taxon>Chordata</taxon>
        <taxon>Craniata</taxon>
        <taxon>Vertebrata</taxon>
        <taxon>Euteleostomi</taxon>
        <taxon>Amphibia</taxon>
        <taxon>Batrachia</taxon>
        <taxon>Anura</taxon>
        <taxon>Pelobatoidea</taxon>
        <taxon>Pelobatidae</taxon>
        <taxon>Pelobates</taxon>
    </lineage>
</organism>